<evidence type="ECO:0000313" key="2">
    <source>
        <dbReference type="Proteomes" id="UP000815325"/>
    </source>
</evidence>
<evidence type="ECO:0008006" key="3">
    <source>
        <dbReference type="Google" id="ProtNLM"/>
    </source>
</evidence>
<accession>A0ABQ7FU67</accession>
<reference evidence="1" key="1">
    <citation type="submission" date="2017-08" db="EMBL/GenBank/DDBJ databases">
        <authorList>
            <person name="Polle J.E."/>
            <person name="Barry K."/>
            <person name="Cushman J."/>
            <person name="Schmutz J."/>
            <person name="Tran D."/>
            <person name="Hathwaick L.T."/>
            <person name="Yim W.C."/>
            <person name="Jenkins J."/>
            <person name="Mckie-Krisberg Z.M."/>
            <person name="Prochnik S."/>
            <person name="Lindquist E."/>
            <person name="Dockter R.B."/>
            <person name="Adam C."/>
            <person name="Molina H."/>
            <person name="Bunkerborg J."/>
            <person name="Jin E."/>
            <person name="Buchheim M."/>
            <person name="Magnuson J."/>
        </authorList>
    </citation>
    <scope>NUCLEOTIDE SEQUENCE</scope>
    <source>
        <strain evidence="1">CCAP 19/18</strain>
    </source>
</reference>
<proteinExistence type="predicted"/>
<organism evidence="1 2">
    <name type="scientific">Dunaliella salina</name>
    <name type="common">Green alga</name>
    <name type="synonym">Protococcus salinus</name>
    <dbReference type="NCBI Taxonomy" id="3046"/>
    <lineage>
        <taxon>Eukaryota</taxon>
        <taxon>Viridiplantae</taxon>
        <taxon>Chlorophyta</taxon>
        <taxon>core chlorophytes</taxon>
        <taxon>Chlorophyceae</taxon>
        <taxon>CS clade</taxon>
        <taxon>Chlamydomonadales</taxon>
        <taxon>Dunaliellaceae</taxon>
        <taxon>Dunaliella</taxon>
    </lineage>
</organism>
<evidence type="ECO:0000313" key="1">
    <source>
        <dbReference type="EMBL" id="KAF5825969.1"/>
    </source>
</evidence>
<protein>
    <recommendedName>
        <fullName evidence="3">Encoded protein</fullName>
    </recommendedName>
</protein>
<keyword evidence="2" id="KW-1185">Reference proteome</keyword>
<dbReference type="InterPro" id="IPR038538">
    <property type="entry name" value="MTERF_sf"/>
</dbReference>
<sequence length="213" mass="22455">MPRSLQGSWHNAAAQLPVQQTLLLCCSHLGPITERFQLSHHCCPPHSNASLPAGLLAQRRGATAGAANAAAVLLTLTEQMNLTKEEAILGVVAAVPSLLLRSPGAVQGCCSALTKHFHLGPEALAGVVASAPSLLLRSPAELGLMCARIRGLLGRSKHWRDGLEVLCAKPGALARTLSFDSSRQPHSKHLVAFFSDQQQTPSVLLAALNAHIE</sequence>
<dbReference type="EMBL" id="MU071579">
    <property type="protein sequence ID" value="KAF5825969.1"/>
    <property type="molecule type" value="Genomic_DNA"/>
</dbReference>
<dbReference type="Gene3D" id="1.25.70.10">
    <property type="entry name" value="Transcription termination factor 3, mitochondrial"/>
    <property type="match status" value="1"/>
</dbReference>
<gene>
    <name evidence="1" type="ORF">DUNSADRAFT_5625</name>
</gene>
<name>A0ABQ7FU67_DUNSA</name>
<dbReference type="Proteomes" id="UP000815325">
    <property type="component" value="Unassembled WGS sequence"/>
</dbReference>
<comment type="caution">
    <text evidence="1">The sequence shown here is derived from an EMBL/GenBank/DDBJ whole genome shotgun (WGS) entry which is preliminary data.</text>
</comment>